<dbReference type="KEGG" id="rsz:108834156"/>
<keyword evidence="4" id="KW-1185">Reference proteome</keyword>
<dbReference type="SMART" id="SM00255">
    <property type="entry name" value="TIR"/>
    <property type="match status" value="1"/>
</dbReference>
<dbReference type="AlphaFoldDB" id="A0A6J0LUH7"/>
<dbReference type="GeneID" id="108834156"/>
<dbReference type="Proteomes" id="UP000504610">
    <property type="component" value="Chromosome 7"/>
</dbReference>
<sequence>MTTRVMQHQVFINFRGEEIRYGFLSHLVAAFVLQGIYFFIDKDEQKGKDLTHLFKRIEESQIALAIFSGKYAQSKWCLNELAKMKELAEKNNLKVIPIFYKVKANDVRNQTGEFGRYFWNLARASSGEEIKKWKEALEFVSHKMGLTLCDNRYPM</sequence>
<evidence type="ECO:0000313" key="5">
    <source>
        <dbReference type="RefSeq" id="XP_018463016.2"/>
    </source>
</evidence>
<dbReference type="RefSeq" id="XP_018463016.2">
    <property type="nucleotide sequence ID" value="XM_018607514.2"/>
</dbReference>
<evidence type="ECO:0000256" key="2">
    <source>
        <dbReference type="SAM" id="Phobius"/>
    </source>
</evidence>
<evidence type="ECO:0000259" key="3">
    <source>
        <dbReference type="PROSITE" id="PS50104"/>
    </source>
</evidence>
<keyword evidence="2" id="KW-0472">Membrane</keyword>
<feature type="domain" description="TIR" evidence="3">
    <location>
        <begin position="6"/>
        <end position="155"/>
    </location>
</feature>
<dbReference type="InterPro" id="IPR000157">
    <property type="entry name" value="TIR_dom"/>
</dbReference>
<feature type="transmembrane region" description="Helical" evidence="2">
    <location>
        <begin position="21"/>
        <end position="40"/>
    </location>
</feature>
<name>A0A6J0LUH7_RAPSA</name>
<keyword evidence="2" id="KW-0812">Transmembrane</keyword>
<dbReference type="InterPro" id="IPR035897">
    <property type="entry name" value="Toll_tir_struct_dom_sf"/>
</dbReference>
<keyword evidence="2" id="KW-1133">Transmembrane helix</keyword>
<evidence type="ECO:0000313" key="4">
    <source>
        <dbReference type="Proteomes" id="UP000504610"/>
    </source>
</evidence>
<dbReference type="PROSITE" id="PS50104">
    <property type="entry name" value="TIR"/>
    <property type="match status" value="1"/>
</dbReference>
<protein>
    <submittedName>
        <fullName evidence="5">Disease resistance protein RBA1-like</fullName>
    </submittedName>
</protein>
<evidence type="ECO:0000256" key="1">
    <source>
        <dbReference type="ARBA" id="ARBA00023027"/>
    </source>
</evidence>
<reference evidence="5" key="2">
    <citation type="submission" date="2025-08" db="UniProtKB">
        <authorList>
            <consortium name="RefSeq"/>
        </authorList>
    </citation>
    <scope>IDENTIFICATION</scope>
    <source>
        <tissue evidence="5">Leaf</tissue>
    </source>
</reference>
<accession>A0A6J0LUH7</accession>
<dbReference type="PANTHER" id="PTHR32009">
    <property type="entry name" value="TMV RESISTANCE PROTEIN N-LIKE"/>
    <property type="match status" value="1"/>
</dbReference>
<organism evidence="4 5">
    <name type="scientific">Raphanus sativus</name>
    <name type="common">Radish</name>
    <name type="synonym">Raphanus raphanistrum var. sativus</name>
    <dbReference type="NCBI Taxonomy" id="3726"/>
    <lineage>
        <taxon>Eukaryota</taxon>
        <taxon>Viridiplantae</taxon>
        <taxon>Streptophyta</taxon>
        <taxon>Embryophyta</taxon>
        <taxon>Tracheophyta</taxon>
        <taxon>Spermatophyta</taxon>
        <taxon>Magnoliopsida</taxon>
        <taxon>eudicotyledons</taxon>
        <taxon>Gunneridae</taxon>
        <taxon>Pentapetalae</taxon>
        <taxon>rosids</taxon>
        <taxon>malvids</taxon>
        <taxon>Brassicales</taxon>
        <taxon>Brassicaceae</taxon>
        <taxon>Brassiceae</taxon>
        <taxon>Raphanus</taxon>
    </lineage>
</organism>
<gene>
    <name evidence="5" type="primary">LOC108834156</name>
</gene>
<dbReference type="GO" id="GO:0007165">
    <property type="term" value="P:signal transduction"/>
    <property type="evidence" value="ECO:0007669"/>
    <property type="project" value="InterPro"/>
</dbReference>
<keyword evidence="1" id="KW-0520">NAD</keyword>
<dbReference type="FunFam" id="3.40.50.10140:FF:000007">
    <property type="entry name" value="Disease resistance protein (TIR-NBS-LRR class)"/>
    <property type="match status" value="1"/>
</dbReference>
<dbReference type="PANTHER" id="PTHR32009:SF53">
    <property type="entry name" value="TOLL-INTERLEUKIN-RESISTANCE (TIR) DOMAIN FAMILY PROTEIN"/>
    <property type="match status" value="1"/>
</dbReference>
<reference evidence="4" key="1">
    <citation type="journal article" date="2019" name="Database">
        <title>The radish genome database (RadishGD): an integrated information resource for radish genomics.</title>
        <authorList>
            <person name="Yu H.J."/>
            <person name="Baek S."/>
            <person name="Lee Y.J."/>
            <person name="Cho A."/>
            <person name="Mun J.H."/>
        </authorList>
    </citation>
    <scope>NUCLEOTIDE SEQUENCE [LARGE SCALE GENOMIC DNA]</scope>
    <source>
        <strain evidence="4">cv. WK10039</strain>
    </source>
</reference>
<dbReference type="SUPFAM" id="SSF52200">
    <property type="entry name" value="Toll/Interleukin receptor TIR domain"/>
    <property type="match status" value="1"/>
</dbReference>
<dbReference type="Pfam" id="PF01582">
    <property type="entry name" value="TIR"/>
    <property type="match status" value="1"/>
</dbReference>
<dbReference type="OrthoDB" id="6160824at2759"/>
<proteinExistence type="predicted"/>
<dbReference type="Gene3D" id="3.40.50.10140">
    <property type="entry name" value="Toll/interleukin-1 receptor homology (TIR) domain"/>
    <property type="match status" value="1"/>
</dbReference>